<dbReference type="Proteomes" id="UP000830167">
    <property type="component" value="Chromosome"/>
</dbReference>
<sequence length="67" mass="7722">MKLDDVMQVLENKRRDLYQKKTSLENELKEVQKTLEGVQYLVQVTAKLNNGEALGSNFMSSTFNILE</sequence>
<proteinExistence type="predicted"/>
<keyword evidence="1" id="KW-0175">Coiled coil</keyword>
<feature type="coiled-coil region" evidence="1">
    <location>
        <begin position="7"/>
        <end position="41"/>
    </location>
</feature>
<evidence type="ECO:0000313" key="2">
    <source>
        <dbReference type="EMBL" id="UOF88960.1"/>
    </source>
</evidence>
<gene>
    <name evidence="2" type="ORF">LSG31_13605</name>
</gene>
<protein>
    <submittedName>
        <fullName evidence="2">Uncharacterized protein</fullName>
    </submittedName>
</protein>
<evidence type="ECO:0000256" key="1">
    <source>
        <dbReference type="SAM" id="Coils"/>
    </source>
</evidence>
<dbReference type="RefSeq" id="WP_347435641.1">
    <property type="nucleotide sequence ID" value="NZ_CP089291.1"/>
</dbReference>
<name>A0ABY4CEK1_9BACL</name>
<reference evidence="2" key="1">
    <citation type="submission" date="2021-12" db="EMBL/GenBank/DDBJ databases">
        <title>Alicyclobacillaceae gen. nov., sp. nov., isolated from chalcocite enrichment system.</title>
        <authorList>
            <person name="Jiang Z."/>
        </authorList>
    </citation>
    <scope>NUCLEOTIDE SEQUENCE</scope>
    <source>
        <strain evidence="2">MYW30-H2</strain>
    </source>
</reference>
<organism evidence="2 3">
    <name type="scientific">Fodinisporobacter ferrooxydans</name>
    <dbReference type="NCBI Taxonomy" id="2901836"/>
    <lineage>
        <taxon>Bacteria</taxon>
        <taxon>Bacillati</taxon>
        <taxon>Bacillota</taxon>
        <taxon>Bacilli</taxon>
        <taxon>Bacillales</taxon>
        <taxon>Alicyclobacillaceae</taxon>
        <taxon>Fodinisporobacter</taxon>
    </lineage>
</organism>
<keyword evidence="3" id="KW-1185">Reference proteome</keyword>
<accession>A0ABY4CEK1</accession>
<dbReference type="EMBL" id="CP089291">
    <property type="protein sequence ID" value="UOF88960.1"/>
    <property type="molecule type" value="Genomic_DNA"/>
</dbReference>
<evidence type="ECO:0000313" key="3">
    <source>
        <dbReference type="Proteomes" id="UP000830167"/>
    </source>
</evidence>